<proteinExistence type="predicted"/>
<protein>
    <submittedName>
        <fullName evidence="2">Uncharacterized protein</fullName>
    </submittedName>
</protein>
<comment type="caution">
    <text evidence="2">The sequence shown here is derived from an EMBL/GenBank/DDBJ whole genome shotgun (WGS) entry which is preliminary data.</text>
</comment>
<organism evidence="2 4">
    <name type="scientific">Rotaria socialis</name>
    <dbReference type="NCBI Taxonomy" id="392032"/>
    <lineage>
        <taxon>Eukaryota</taxon>
        <taxon>Metazoa</taxon>
        <taxon>Spiralia</taxon>
        <taxon>Gnathifera</taxon>
        <taxon>Rotifera</taxon>
        <taxon>Eurotatoria</taxon>
        <taxon>Bdelloidea</taxon>
        <taxon>Philodinida</taxon>
        <taxon>Philodinidae</taxon>
        <taxon>Rotaria</taxon>
    </lineage>
</organism>
<dbReference type="AlphaFoldDB" id="A0A818VGA6"/>
<feature type="compositionally biased region" description="Polar residues" evidence="1">
    <location>
        <begin position="16"/>
        <end position="25"/>
    </location>
</feature>
<dbReference type="Proteomes" id="UP000663869">
    <property type="component" value="Unassembled WGS sequence"/>
</dbReference>
<dbReference type="EMBL" id="CAJOBQ010001577">
    <property type="protein sequence ID" value="CAF4498996.1"/>
    <property type="molecule type" value="Genomic_DNA"/>
</dbReference>
<feature type="region of interest" description="Disordered" evidence="1">
    <location>
        <begin position="1"/>
        <end position="25"/>
    </location>
</feature>
<sequence>MVTLSEHEQSSSHQSVNTESIKNSTVDTLPNVISPTIINIGPSCPFTVTVNNDILHEAKLKQLESDEINSCSVNEMPVINSKFISFT</sequence>
<accession>A0A818VGA6</accession>
<evidence type="ECO:0000313" key="2">
    <source>
        <dbReference type="EMBL" id="CAF3712442.1"/>
    </source>
</evidence>
<evidence type="ECO:0000313" key="3">
    <source>
        <dbReference type="EMBL" id="CAF4498996.1"/>
    </source>
</evidence>
<evidence type="ECO:0000256" key="1">
    <source>
        <dbReference type="SAM" id="MobiDB-lite"/>
    </source>
</evidence>
<dbReference type="EMBL" id="CAJNYU010003921">
    <property type="protein sequence ID" value="CAF3712442.1"/>
    <property type="molecule type" value="Genomic_DNA"/>
</dbReference>
<evidence type="ECO:0000313" key="4">
    <source>
        <dbReference type="Proteomes" id="UP000663869"/>
    </source>
</evidence>
<feature type="compositionally biased region" description="Basic and acidic residues" evidence="1">
    <location>
        <begin position="1"/>
        <end position="10"/>
    </location>
</feature>
<gene>
    <name evidence="2" type="ORF">FME351_LOCUS28497</name>
    <name evidence="3" type="ORF">TSG867_LOCUS20938</name>
</gene>
<dbReference type="Proteomes" id="UP000663862">
    <property type="component" value="Unassembled WGS sequence"/>
</dbReference>
<name>A0A818VGA6_9BILA</name>
<reference evidence="2" key="1">
    <citation type="submission" date="2021-02" db="EMBL/GenBank/DDBJ databases">
        <authorList>
            <person name="Nowell W R."/>
        </authorList>
    </citation>
    <scope>NUCLEOTIDE SEQUENCE</scope>
</reference>